<sequence length="99" mass="10541">MSPRSPIAHRASAARVERSRYKGGKDSRAASGRATPSPSGSGWASVFPRWSEWSHRIQPGSFVGEGTTFCGAEATATPAPRYGSGPPPKWPDRPLYAQG</sequence>
<feature type="compositionally biased region" description="Basic and acidic residues" evidence="1">
    <location>
        <begin position="15"/>
        <end position="28"/>
    </location>
</feature>
<keyword evidence="3" id="KW-1185">Reference proteome</keyword>
<feature type="region of interest" description="Disordered" evidence="1">
    <location>
        <begin position="1"/>
        <end position="44"/>
    </location>
</feature>
<evidence type="ECO:0000313" key="3">
    <source>
        <dbReference type="Proteomes" id="UP001066276"/>
    </source>
</evidence>
<name>A0AAV7MZP9_PLEWA</name>
<proteinExistence type="predicted"/>
<feature type="region of interest" description="Disordered" evidence="1">
    <location>
        <begin position="66"/>
        <end position="99"/>
    </location>
</feature>
<comment type="caution">
    <text evidence="2">The sequence shown here is derived from an EMBL/GenBank/DDBJ whole genome shotgun (WGS) entry which is preliminary data.</text>
</comment>
<organism evidence="2 3">
    <name type="scientific">Pleurodeles waltl</name>
    <name type="common">Iberian ribbed newt</name>
    <dbReference type="NCBI Taxonomy" id="8319"/>
    <lineage>
        <taxon>Eukaryota</taxon>
        <taxon>Metazoa</taxon>
        <taxon>Chordata</taxon>
        <taxon>Craniata</taxon>
        <taxon>Vertebrata</taxon>
        <taxon>Euteleostomi</taxon>
        <taxon>Amphibia</taxon>
        <taxon>Batrachia</taxon>
        <taxon>Caudata</taxon>
        <taxon>Salamandroidea</taxon>
        <taxon>Salamandridae</taxon>
        <taxon>Pleurodelinae</taxon>
        <taxon>Pleurodeles</taxon>
    </lineage>
</organism>
<evidence type="ECO:0000256" key="1">
    <source>
        <dbReference type="SAM" id="MobiDB-lite"/>
    </source>
</evidence>
<dbReference type="AlphaFoldDB" id="A0AAV7MZP9"/>
<accession>A0AAV7MZP9</accession>
<dbReference type="EMBL" id="JANPWB010000013">
    <property type="protein sequence ID" value="KAJ1108821.1"/>
    <property type="molecule type" value="Genomic_DNA"/>
</dbReference>
<evidence type="ECO:0000313" key="2">
    <source>
        <dbReference type="EMBL" id="KAJ1108821.1"/>
    </source>
</evidence>
<dbReference type="Proteomes" id="UP001066276">
    <property type="component" value="Chromosome 9"/>
</dbReference>
<protein>
    <submittedName>
        <fullName evidence="2">Uncharacterized protein</fullName>
    </submittedName>
</protein>
<reference evidence="2" key="1">
    <citation type="journal article" date="2022" name="bioRxiv">
        <title>Sequencing and chromosome-scale assembly of the giantPleurodeles waltlgenome.</title>
        <authorList>
            <person name="Brown T."/>
            <person name="Elewa A."/>
            <person name="Iarovenko S."/>
            <person name="Subramanian E."/>
            <person name="Araus A.J."/>
            <person name="Petzold A."/>
            <person name="Susuki M."/>
            <person name="Suzuki K.-i.T."/>
            <person name="Hayashi T."/>
            <person name="Toyoda A."/>
            <person name="Oliveira C."/>
            <person name="Osipova E."/>
            <person name="Leigh N.D."/>
            <person name="Simon A."/>
            <person name="Yun M.H."/>
        </authorList>
    </citation>
    <scope>NUCLEOTIDE SEQUENCE</scope>
    <source>
        <strain evidence="2">20211129_DDA</strain>
        <tissue evidence="2">Liver</tissue>
    </source>
</reference>
<gene>
    <name evidence="2" type="ORF">NDU88_006191</name>
</gene>